<reference evidence="1 2" key="1">
    <citation type="journal article" date="2014" name="Am. J. Bot.">
        <title>Genome assembly and annotation for red clover (Trifolium pratense; Fabaceae).</title>
        <authorList>
            <person name="Istvanek J."/>
            <person name="Jaros M."/>
            <person name="Krenek A."/>
            <person name="Repkova J."/>
        </authorList>
    </citation>
    <scope>NUCLEOTIDE SEQUENCE [LARGE SCALE GENOMIC DNA]</scope>
    <source>
        <strain evidence="2">cv. Tatra</strain>
        <tissue evidence="1">Young leaves</tissue>
    </source>
</reference>
<proteinExistence type="predicted"/>
<dbReference type="Proteomes" id="UP000236291">
    <property type="component" value="Unassembled WGS sequence"/>
</dbReference>
<organism evidence="1 2">
    <name type="scientific">Trifolium pratense</name>
    <name type="common">Red clover</name>
    <dbReference type="NCBI Taxonomy" id="57577"/>
    <lineage>
        <taxon>Eukaryota</taxon>
        <taxon>Viridiplantae</taxon>
        <taxon>Streptophyta</taxon>
        <taxon>Embryophyta</taxon>
        <taxon>Tracheophyta</taxon>
        <taxon>Spermatophyta</taxon>
        <taxon>Magnoliopsida</taxon>
        <taxon>eudicotyledons</taxon>
        <taxon>Gunneridae</taxon>
        <taxon>Pentapetalae</taxon>
        <taxon>rosids</taxon>
        <taxon>fabids</taxon>
        <taxon>Fabales</taxon>
        <taxon>Fabaceae</taxon>
        <taxon>Papilionoideae</taxon>
        <taxon>50 kb inversion clade</taxon>
        <taxon>NPAAA clade</taxon>
        <taxon>Hologalegina</taxon>
        <taxon>IRL clade</taxon>
        <taxon>Trifolieae</taxon>
        <taxon>Trifolium</taxon>
    </lineage>
</organism>
<name>A0A2K3LUW8_TRIPR</name>
<protein>
    <submittedName>
        <fullName evidence="1">Uncharacterized protein</fullName>
    </submittedName>
</protein>
<accession>A0A2K3LUW8</accession>
<sequence length="71" mass="8351">MYQAVLKIRAFRSAMEEAAMEMFRQKSRQTSNNCLNQFKKWSEEREMYEAMLESRKVFVLGVKAIASFGSM</sequence>
<dbReference type="AlphaFoldDB" id="A0A2K3LUW8"/>
<evidence type="ECO:0000313" key="2">
    <source>
        <dbReference type="Proteomes" id="UP000236291"/>
    </source>
</evidence>
<comment type="caution">
    <text evidence="1">The sequence shown here is derived from an EMBL/GenBank/DDBJ whole genome shotgun (WGS) entry which is preliminary data.</text>
</comment>
<dbReference type="EMBL" id="ASHM01041791">
    <property type="protein sequence ID" value="PNX82334.1"/>
    <property type="molecule type" value="Genomic_DNA"/>
</dbReference>
<gene>
    <name evidence="1" type="ORF">L195_g038363</name>
</gene>
<evidence type="ECO:0000313" key="1">
    <source>
        <dbReference type="EMBL" id="PNX82334.1"/>
    </source>
</evidence>
<reference evidence="1 2" key="2">
    <citation type="journal article" date="2017" name="Front. Plant Sci.">
        <title>Gene Classification and Mining of Molecular Markers Useful in Red Clover (Trifolium pratense) Breeding.</title>
        <authorList>
            <person name="Istvanek J."/>
            <person name="Dluhosova J."/>
            <person name="Dluhos P."/>
            <person name="Patkova L."/>
            <person name="Nedelnik J."/>
            <person name="Repkova J."/>
        </authorList>
    </citation>
    <scope>NUCLEOTIDE SEQUENCE [LARGE SCALE GENOMIC DNA]</scope>
    <source>
        <strain evidence="2">cv. Tatra</strain>
        <tissue evidence="1">Young leaves</tissue>
    </source>
</reference>